<dbReference type="Pfam" id="PF04577">
    <property type="entry name" value="Glyco_transf_61"/>
    <property type="match status" value="1"/>
</dbReference>
<dbReference type="Proteomes" id="UP000027186">
    <property type="component" value="Plasmid AbAZ39_p2"/>
</dbReference>
<evidence type="ECO:0000313" key="7">
    <source>
        <dbReference type="Proteomes" id="UP000027186"/>
    </source>
</evidence>
<evidence type="ECO:0000259" key="4">
    <source>
        <dbReference type="Pfam" id="PF04577"/>
    </source>
</evidence>
<evidence type="ECO:0000256" key="3">
    <source>
        <dbReference type="ARBA" id="ARBA00023180"/>
    </source>
</evidence>
<evidence type="ECO:0000313" key="5">
    <source>
        <dbReference type="EMBL" id="AIB15129.1"/>
    </source>
</evidence>
<accession>A0A060DW43</accession>
<reference evidence="5 7" key="1">
    <citation type="journal article" date="2014" name="Genome Announc.">
        <title>Complete Genome Sequence of the Model Rhizosphere Strain Azospirillum brasilense Az39, Successfully Applied in Agriculture.</title>
        <authorList>
            <person name="Rivera D."/>
            <person name="Revale S."/>
            <person name="Molina R."/>
            <person name="Gualpa J."/>
            <person name="Puente M."/>
            <person name="Maroniche G."/>
            <person name="Paris G."/>
            <person name="Baker D."/>
            <person name="Clavijo B."/>
            <person name="McLay K."/>
            <person name="Spaepen S."/>
            <person name="Perticari A."/>
            <person name="Vazquez M."/>
            <person name="Wisniewski-Dye F."/>
            <person name="Watkins C."/>
            <person name="Martinez-Abarca F."/>
            <person name="Vanderleyden J."/>
            <person name="Cassan F."/>
        </authorList>
    </citation>
    <scope>NUCLEOTIDE SEQUENCE [LARGE SCALE GENOMIC DNA]</scope>
    <source>
        <strain evidence="5 7">Az39</strain>
        <plasmid evidence="5">AbAZ39_p2</plasmid>
    </source>
</reference>
<dbReference type="EMBL" id="VEWN01000002">
    <property type="protein sequence ID" value="KAA1057658.1"/>
    <property type="molecule type" value="Genomic_DNA"/>
</dbReference>
<dbReference type="AlphaFoldDB" id="A0A060DW43"/>
<keyword evidence="1" id="KW-0328">Glycosyltransferase</keyword>
<dbReference type="RefSeq" id="WP_051658486.1">
    <property type="nucleotide sequence ID" value="NZ_CP007795.1"/>
</dbReference>
<organism evidence="5 7">
    <name type="scientific">Azospirillum argentinense</name>
    <dbReference type="NCBI Taxonomy" id="2970906"/>
    <lineage>
        <taxon>Bacteria</taxon>
        <taxon>Pseudomonadati</taxon>
        <taxon>Pseudomonadota</taxon>
        <taxon>Alphaproteobacteria</taxon>
        <taxon>Rhodospirillales</taxon>
        <taxon>Azospirillaceae</taxon>
        <taxon>Azospirillum</taxon>
    </lineage>
</organism>
<evidence type="ECO:0000313" key="6">
    <source>
        <dbReference type="EMBL" id="KAA1057658.1"/>
    </source>
</evidence>
<keyword evidence="2" id="KW-0808">Transferase</keyword>
<dbReference type="EMBL" id="CP007795">
    <property type="protein sequence ID" value="AIB15129.1"/>
    <property type="molecule type" value="Genomic_DNA"/>
</dbReference>
<proteinExistence type="predicted"/>
<reference evidence="6 8" key="2">
    <citation type="submission" date="2019-07" db="EMBL/GenBank/DDBJ databases">
        <title>Genome sequencing of the stress-tolerant strain Azospirillum brasilense Az19.</title>
        <authorList>
            <person name="Maroniche G.A."/>
            <person name="Garcia J.E."/>
            <person name="Pagnussat L."/>
            <person name="Amenta M."/>
            <person name="Creus C.M."/>
        </authorList>
    </citation>
    <scope>NUCLEOTIDE SEQUENCE [LARGE SCALE GENOMIC DNA]</scope>
    <source>
        <strain evidence="6 8">Az19</strain>
    </source>
</reference>
<accession>A0A5B0L211</accession>
<evidence type="ECO:0000313" key="8">
    <source>
        <dbReference type="Proteomes" id="UP000325333"/>
    </source>
</evidence>
<dbReference type="OrthoDB" id="7185280at2"/>
<evidence type="ECO:0000256" key="2">
    <source>
        <dbReference type="ARBA" id="ARBA00022679"/>
    </source>
</evidence>
<protein>
    <recommendedName>
        <fullName evidence="4">Glycosyltransferase 61 catalytic domain-containing protein</fullName>
    </recommendedName>
</protein>
<name>A0A060DW43_9PROT</name>
<sequence length="496" mass="54220">MLNTPTTAPAAPAPNAEVRVDYDDEGFAGWVVSSAGPYAPVWCQVEIDGQHRASIRADEFVPFIGERHNGHCCLNFSYRVPAYLRDGRAHRVQLTFTFVQDGTTVRCGLPVTVRTFGAASRHPQAGYSVCRAQDVMAVPADIVEAEAWTSPVPAILFPEGPIRRVWRLCRDADGTVLSGFPHAEIVTHPPALSFLTDVHVRRSTGAVYVPGHGVWQDSCYLSDSRRIREDLERLERGDLDVPLIEGPVLLASTALNRNYFHWVMDILAGVHACARLLGPPPSLLTPPLASWQADSLRLLMGEVTYATPAEEADPSSDLVRCRRLIVPSQLGGVGLFPDGTVTDLFATLRGRVAHDPQARRQIFISRCDSDCPRITNEAALAVTLERLGIETVVLGERSFLEQIRLFKEAELVVGAHGAGLVNGGFCAPGTWMVEIRSSNYLNPCFYHLSGVCGLSYASHVETVPHREDGAENAASFEVDIERMVGLLHRLPVSCVS</sequence>
<gene>
    <name evidence="5" type="ORF">ABAZ39_24870</name>
    <name evidence="6" type="ORF">FH063_001826</name>
</gene>
<keyword evidence="3" id="KW-0325">Glycoprotein</keyword>
<dbReference type="Proteomes" id="UP000325333">
    <property type="component" value="Unassembled WGS sequence"/>
</dbReference>
<feature type="domain" description="Glycosyltransferase 61 catalytic" evidence="4">
    <location>
        <begin position="259"/>
        <end position="433"/>
    </location>
</feature>
<dbReference type="InterPro" id="IPR049625">
    <property type="entry name" value="Glyco_transf_61_cat"/>
</dbReference>
<geneLocation type="plasmid" evidence="5 7">
    <name>AbAZ39_p2</name>
</geneLocation>
<keyword evidence="5" id="KW-0614">Plasmid</keyword>
<dbReference type="KEGG" id="abq:ABAZ39_24870"/>
<dbReference type="PANTHER" id="PTHR20961">
    <property type="entry name" value="GLYCOSYLTRANSFERASE"/>
    <property type="match status" value="1"/>
</dbReference>
<dbReference type="GO" id="GO:0016757">
    <property type="term" value="F:glycosyltransferase activity"/>
    <property type="evidence" value="ECO:0007669"/>
    <property type="project" value="UniProtKB-KW"/>
</dbReference>
<evidence type="ECO:0000256" key="1">
    <source>
        <dbReference type="ARBA" id="ARBA00022676"/>
    </source>
</evidence>
<dbReference type="InterPro" id="IPR007657">
    <property type="entry name" value="Glycosyltransferase_61"/>
</dbReference>